<sequence length="136" mass="15069">MSQANSTTLTFQAMLDDGFIMTPNGLLNAIAELGLSKRKFLIFVFVFNKTFGFRKAFDRIALSQFVDATGIAKQHISQLLKELVSEKILIRQTTDAGYLYGINPALLDIGKQSKLSQHKTKKVEDSVTQTSNQGVP</sequence>
<dbReference type="Proteomes" id="UP000257039">
    <property type="component" value="Unassembled WGS sequence"/>
</dbReference>
<dbReference type="InterPro" id="IPR036388">
    <property type="entry name" value="WH-like_DNA-bd_sf"/>
</dbReference>
<evidence type="ECO:0000256" key="1">
    <source>
        <dbReference type="SAM" id="MobiDB-lite"/>
    </source>
</evidence>
<dbReference type="Gene3D" id="1.10.10.10">
    <property type="entry name" value="Winged helix-like DNA-binding domain superfamily/Winged helix DNA-binding domain"/>
    <property type="match status" value="1"/>
</dbReference>
<dbReference type="NCBIfam" id="TIGR01610">
    <property type="entry name" value="phage_O_Nterm"/>
    <property type="match status" value="1"/>
</dbReference>
<organism evidence="3 4">
    <name type="scientific">Zooshikella ganghwensis</name>
    <dbReference type="NCBI Taxonomy" id="202772"/>
    <lineage>
        <taxon>Bacteria</taxon>
        <taxon>Pseudomonadati</taxon>
        <taxon>Pseudomonadota</taxon>
        <taxon>Gammaproteobacteria</taxon>
        <taxon>Oceanospirillales</taxon>
        <taxon>Zooshikellaceae</taxon>
        <taxon>Zooshikella</taxon>
    </lineage>
</organism>
<comment type="caution">
    <text evidence="3">The sequence shown here is derived from an EMBL/GenBank/DDBJ whole genome shotgun (WGS) entry which is preliminary data.</text>
</comment>
<evidence type="ECO:0000313" key="4">
    <source>
        <dbReference type="Proteomes" id="UP000257039"/>
    </source>
</evidence>
<feature type="domain" description="Bacteriophage lambda Replication protein O N-terminal" evidence="2">
    <location>
        <begin position="13"/>
        <end position="96"/>
    </location>
</feature>
<dbReference type="GO" id="GO:0006260">
    <property type="term" value="P:DNA replication"/>
    <property type="evidence" value="ECO:0007669"/>
    <property type="project" value="InterPro"/>
</dbReference>
<name>A0A4P9VGX6_9GAMM</name>
<feature type="region of interest" description="Disordered" evidence="1">
    <location>
        <begin position="116"/>
        <end position="136"/>
    </location>
</feature>
<feature type="compositionally biased region" description="Polar residues" evidence="1">
    <location>
        <begin position="126"/>
        <end position="136"/>
    </location>
</feature>
<reference evidence="3 4" key="1">
    <citation type="submission" date="2017-04" db="EMBL/GenBank/DDBJ databases">
        <title>Draft genome sequence of Zooshikella ganghwensis VG4 isolated from Red Sea sediments.</title>
        <authorList>
            <person name="Rehman Z."/>
            <person name="Alam I."/>
            <person name="Kamau A."/>
            <person name="Bajic V."/>
            <person name="Leiknes T."/>
        </authorList>
    </citation>
    <scope>NUCLEOTIDE SEQUENCE [LARGE SCALE GENOMIC DNA]</scope>
    <source>
        <strain evidence="3 4">VG4</strain>
    </source>
</reference>
<accession>A0A4P9VGX6</accession>
<proteinExistence type="predicted"/>
<evidence type="ECO:0000259" key="2">
    <source>
        <dbReference type="Pfam" id="PF04492"/>
    </source>
</evidence>
<protein>
    <recommendedName>
        <fullName evidence="2">Bacteriophage lambda Replication protein O N-terminal domain-containing protein</fullName>
    </recommendedName>
</protein>
<keyword evidence="4" id="KW-1185">Reference proteome</keyword>
<dbReference type="Pfam" id="PF04492">
    <property type="entry name" value="Phage_rep_O"/>
    <property type="match status" value="1"/>
</dbReference>
<dbReference type="AlphaFoldDB" id="A0A4P9VGX6"/>
<gene>
    <name evidence="3" type="ORF">B9G39_28045</name>
</gene>
<dbReference type="EMBL" id="NDXW01000008">
    <property type="protein sequence ID" value="RDH41470.1"/>
    <property type="molecule type" value="Genomic_DNA"/>
</dbReference>
<evidence type="ECO:0000313" key="3">
    <source>
        <dbReference type="EMBL" id="RDH41470.1"/>
    </source>
</evidence>
<dbReference type="InterPro" id="IPR006497">
    <property type="entry name" value="Phage_lambda_VrpO_N"/>
</dbReference>
<dbReference type="RefSeq" id="WP_094789799.1">
    <property type="nucleotide sequence ID" value="NZ_NDXW01000008.1"/>
</dbReference>